<keyword evidence="7" id="KW-1185">Reference proteome</keyword>
<dbReference type="Gene3D" id="3.40.1780.10">
    <property type="entry name" value="QueA-like"/>
    <property type="match status" value="2"/>
</dbReference>
<protein>
    <submittedName>
        <fullName evidence="6">S-adenosylmethionine:tRNA ribosyltransferase-isomerase</fullName>
    </submittedName>
</protein>
<comment type="caution">
    <text evidence="6">The sequence shown here is derived from an EMBL/GenBank/DDBJ whole genome shotgun (WGS) entry which is preliminary data.</text>
</comment>
<keyword evidence="3" id="KW-0949">S-adenosyl-L-methionine</keyword>
<reference evidence="6 7" key="1">
    <citation type="submission" date="2021-01" db="EMBL/GenBank/DDBJ databases">
        <title>WGS of actinomycetes isolated from Thailand.</title>
        <authorList>
            <person name="Thawai C."/>
        </authorList>
    </citation>
    <scope>NUCLEOTIDE SEQUENCE [LARGE SCALE GENOMIC DNA]</scope>
    <source>
        <strain evidence="6 7">LPG 2</strain>
    </source>
</reference>
<evidence type="ECO:0000256" key="5">
    <source>
        <dbReference type="SAM" id="MobiDB-lite"/>
    </source>
</evidence>
<organism evidence="6 7">
    <name type="scientific">Nocardia acididurans</name>
    <dbReference type="NCBI Taxonomy" id="2802282"/>
    <lineage>
        <taxon>Bacteria</taxon>
        <taxon>Bacillati</taxon>
        <taxon>Actinomycetota</taxon>
        <taxon>Actinomycetes</taxon>
        <taxon>Mycobacteriales</taxon>
        <taxon>Nocardiaceae</taxon>
        <taxon>Nocardia</taxon>
    </lineage>
</organism>
<dbReference type="InterPro" id="IPR042118">
    <property type="entry name" value="QueA_dom1"/>
</dbReference>
<keyword evidence="4" id="KW-0671">Queuosine biosynthesis</keyword>
<feature type="region of interest" description="Disordered" evidence="5">
    <location>
        <begin position="105"/>
        <end position="139"/>
    </location>
</feature>
<dbReference type="Pfam" id="PF02547">
    <property type="entry name" value="Queuosine_synth"/>
    <property type="match status" value="1"/>
</dbReference>
<evidence type="ECO:0000256" key="1">
    <source>
        <dbReference type="ARBA" id="ARBA00022490"/>
    </source>
</evidence>
<gene>
    <name evidence="6" type="ORF">JK358_33130</name>
</gene>
<evidence type="ECO:0000256" key="3">
    <source>
        <dbReference type="ARBA" id="ARBA00022691"/>
    </source>
</evidence>
<dbReference type="RefSeq" id="WP_201955268.1">
    <property type="nucleotide sequence ID" value="NZ_JAERRJ010000015.1"/>
</dbReference>
<dbReference type="PANTHER" id="PTHR30307:SF0">
    <property type="entry name" value="S-ADENOSYLMETHIONINE:TRNA RIBOSYLTRANSFERASE-ISOMERASE"/>
    <property type="match status" value="1"/>
</dbReference>
<proteinExistence type="predicted"/>
<dbReference type="Proteomes" id="UP000602198">
    <property type="component" value="Unassembled WGS sequence"/>
</dbReference>
<feature type="compositionally biased region" description="Basic and acidic residues" evidence="5">
    <location>
        <begin position="128"/>
        <end position="139"/>
    </location>
</feature>
<dbReference type="EMBL" id="JAERRJ010000015">
    <property type="protein sequence ID" value="MBL1079261.1"/>
    <property type="molecule type" value="Genomic_DNA"/>
</dbReference>
<sequence length="378" mass="40516">MTIELERYDFTVPAELTATSPPETRGLSRDGVRLLVSDGGVITHARFHELPAFLRPGDLVVVNNSEMIPAAVDARLGDASAVVHFAARLDDGRWALEIRDPRGTRWDGQTRRASGRNLAGSARSRSKPPRDEDGRVVAESAGREVKAGVRVRLSGGHTALLSAPWLPGADRLWIAEVDTDVPELLARYGRPITYSYVTERWSVSYYRTVFGREPGSAEMPSAGRPFTEALVTELVVGGVGLAPITLHTGVSSPEAGESPAPERFRVPETTARLVNATHAAGGRVVAVGTTVTRALESATDAEGFVWASAGWTDLVLDGSRSTRAVDGLITGWHEVGASHLRLLESVAGSGVVHAAYRAALDTGYLWHEFGDTALLLRS</sequence>
<evidence type="ECO:0000256" key="2">
    <source>
        <dbReference type="ARBA" id="ARBA00022679"/>
    </source>
</evidence>
<evidence type="ECO:0000313" key="6">
    <source>
        <dbReference type="EMBL" id="MBL1079261.1"/>
    </source>
</evidence>
<dbReference type="PANTHER" id="PTHR30307">
    <property type="entry name" value="S-ADENOSYLMETHIONINE:TRNA RIBOSYLTRANSFERASE-ISOMERASE"/>
    <property type="match status" value="1"/>
</dbReference>
<dbReference type="InterPro" id="IPR036100">
    <property type="entry name" value="QueA_sf"/>
</dbReference>
<keyword evidence="2" id="KW-0808">Transferase</keyword>
<dbReference type="SUPFAM" id="SSF111337">
    <property type="entry name" value="QueA-like"/>
    <property type="match status" value="2"/>
</dbReference>
<keyword evidence="1" id="KW-0963">Cytoplasm</keyword>
<evidence type="ECO:0000256" key="4">
    <source>
        <dbReference type="ARBA" id="ARBA00022785"/>
    </source>
</evidence>
<name>A0ABS1MF37_9NOCA</name>
<accession>A0ABS1MF37</accession>
<dbReference type="InterPro" id="IPR003699">
    <property type="entry name" value="QueA"/>
</dbReference>
<evidence type="ECO:0000313" key="7">
    <source>
        <dbReference type="Proteomes" id="UP000602198"/>
    </source>
</evidence>